<gene>
    <name evidence="1" type="ORF">BRAD3257_2398</name>
</gene>
<protein>
    <submittedName>
        <fullName evidence="1">Uncharacterized protein</fullName>
    </submittedName>
</protein>
<dbReference type="EMBL" id="LS398110">
    <property type="protein sequence ID" value="SPP93472.1"/>
    <property type="molecule type" value="Genomic_DNA"/>
</dbReference>
<evidence type="ECO:0000313" key="1">
    <source>
        <dbReference type="EMBL" id="SPP93472.1"/>
    </source>
</evidence>
<evidence type="ECO:0000313" key="2">
    <source>
        <dbReference type="Proteomes" id="UP000246085"/>
    </source>
</evidence>
<dbReference type="AlphaFoldDB" id="A0A2U3PWC8"/>
<dbReference type="KEGG" id="bvz:BRAD3257_2398"/>
<dbReference type="Proteomes" id="UP000246085">
    <property type="component" value="Chromosome BRAD3257"/>
</dbReference>
<sequence>MCGRIVFQPELRNACVCIPLSRVQGRRVEHDWLRHGFCCDTGAEAEVSEDPHLLDCEGSVFVLIGARVDPERAYGIDIETEHETARNAGIFRQLKMSPRERPIGPLTRANGNRAVRGRFFRYSNEGDRT</sequence>
<reference evidence="1 2" key="1">
    <citation type="submission" date="2018-03" db="EMBL/GenBank/DDBJ databases">
        <authorList>
            <person name="Gully D."/>
        </authorList>
    </citation>
    <scope>NUCLEOTIDE SEQUENCE [LARGE SCALE GENOMIC DNA]</scope>
    <source>
        <strain evidence="1">ORS3257</strain>
    </source>
</reference>
<name>A0A2U3PWC8_9BRAD</name>
<proteinExistence type="predicted"/>
<organism evidence="1 2">
    <name type="scientific">Bradyrhizobium vignae</name>
    <dbReference type="NCBI Taxonomy" id="1549949"/>
    <lineage>
        <taxon>Bacteria</taxon>
        <taxon>Pseudomonadati</taxon>
        <taxon>Pseudomonadota</taxon>
        <taxon>Alphaproteobacteria</taxon>
        <taxon>Hyphomicrobiales</taxon>
        <taxon>Nitrobacteraceae</taxon>
        <taxon>Bradyrhizobium</taxon>
    </lineage>
</organism>
<accession>A0A2U3PWC8</accession>